<keyword evidence="2" id="KW-1133">Transmembrane helix</keyword>
<evidence type="ECO:0000256" key="2">
    <source>
        <dbReference type="SAM" id="Phobius"/>
    </source>
</evidence>
<evidence type="ECO:0000256" key="1">
    <source>
        <dbReference type="SAM" id="Coils"/>
    </source>
</evidence>
<dbReference type="AlphaFoldDB" id="A0A397G454"/>
<feature type="transmembrane region" description="Helical" evidence="2">
    <location>
        <begin position="27"/>
        <end position="50"/>
    </location>
</feature>
<comment type="caution">
    <text evidence="3">The sequence shown here is derived from an EMBL/GenBank/DDBJ whole genome shotgun (WGS) entry which is preliminary data.</text>
</comment>
<proteinExistence type="predicted"/>
<name>A0A397G454_9GLOM</name>
<dbReference type="Proteomes" id="UP000266861">
    <property type="component" value="Unassembled WGS sequence"/>
</dbReference>
<reference evidence="3 4" key="1">
    <citation type="submission" date="2018-08" db="EMBL/GenBank/DDBJ databases">
        <title>Genome and evolution of the arbuscular mycorrhizal fungus Diversispora epigaea (formerly Glomus versiforme) and its bacterial endosymbionts.</title>
        <authorList>
            <person name="Sun X."/>
            <person name="Fei Z."/>
            <person name="Harrison M."/>
        </authorList>
    </citation>
    <scope>NUCLEOTIDE SEQUENCE [LARGE SCALE GENOMIC DNA]</scope>
    <source>
        <strain evidence="3 4">IT104</strain>
    </source>
</reference>
<organism evidence="3 4">
    <name type="scientific">Diversispora epigaea</name>
    <dbReference type="NCBI Taxonomy" id="1348612"/>
    <lineage>
        <taxon>Eukaryota</taxon>
        <taxon>Fungi</taxon>
        <taxon>Fungi incertae sedis</taxon>
        <taxon>Mucoromycota</taxon>
        <taxon>Glomeromycotina</taxon>
        <taxon>Glomeromycetes</taxon>
        <taxon>Diversisporales</taxon>
        <taxon>Diversisporaceae</taxon>
        <taxon>Diversispora</taxon>
    </lineage>
</organism>
<evidence type="ECO:0000313" key="4">
    <source>
        <dbReference type="Proteomes" id="UP000266861"/>
    </source>
</evidence>
<sequence length="105" mass="11907">MIYRLRDSKHTTATETQPSNNNLGLKIGLSVVGIIAIFLLGLKVMFLTLLKNANNQNHDRTVNKVSTSLFVYYNQALQDKVKEAQELENAKENIINEEESENVEE</sequence>
<feature type="coiled-coil region" evidence="1">
    <location>
        <begin position="73"/>
        <end position="104"/>
    </location>
</feature>
<keyword evidence="2" id="KW-0472">Membrane</keyword>
<protein>
    <submittedName>
        <fullName evidence="3">Uncharacterized protein</fullName>
    </submittedName>
</protein>
<dbReference type="EMBL" id="PQFF01000549">
    <property type="protein sequence ID" value="RHZ45387.1"/>
    <property type="molecule type" value="Genomic_DNA"/>
</dbReference>
<keyword evidence="1" id="KW-0175">Coiled coil</keyword>
<keyword evidence="4" id="KW-1185">Reference proteome</keyword>
<evidence type="ECO:0000313" key="3">
    <source>
        <dbReference type="EMBL" id="RHZ45387.1"/>
    </source>
</evidence>
<accession>A0A397G454</accession>
<gene>
    <name evidence="3" type="ORF">Glove_680g26</name>
</gene>
<keyword evidence="2" id="KW-0812">Transmembrane</keyword>